<dbReference type="CDD" id="cd00130">
    <property type="entry name" value="PAS"/>
    <property type="match status" value="1"/>
</dbReference>
<dbReference type="AlphaFoldDB" id="A0A841J6L4"/>
<dbReference type="Gene3D" id="3.30.450.20">
    <property type="entry name" value="PAS domain"/>
    <property type="match status" value="1"/>
</dbReference>
<dbReference type="InterPro" id="IPR005467">
    <property type="entry name" value="His_kinase_dom"/>
</dbReference>
<dbReference type="GO" id="GO:0006508">
    <property type="term" value="P:proteolysis"/>
    <property type="evidence" value="ECO:0007669"/>
    <property type="project" value="UniProtKB-KW"/>
</dbReference>
<evidence type="ECO:0000259" key="7">
    <source>
        <dbReference type="PROSITE" id="PS50109"/>
    </source>
</evidence>
<dbReference type="Pfam" id="PF02518">
    <property type="entry name" value="HATPase_c"/>
    <property type="match status" value="1"/>
</dbReference>
<keyword evidence="6" id="KW-0472">Membrane</keyword>
<dbReference type="PANTHER" id="PTHR43304">
    <property type="entry name" value="PHYTOCHROME-LIKE PROTEIN CPH1"/>
    <property type="match status" value="1"/>
</dbReference>
<feature type="transmembrane region" description="Helical" evidence="6">
    <location>
        <begin position="130"/>
        <end position="148"/>
    </location>
</feature>
<gene>
    <name evidence="9" type="ORF">HDF22_000934</name>
</gene>
<evidence type="ECO:0000256" key="5">
    <source>
        <dbReference type="ARBA" id="ARBA00022777"/>
    </source>
</evidence>
<dbReference type="InterPro" id="IPR058544">
    <property type="entry name" value="ETR1_N"/>
</dbReference>
<accession>A0A841J6L4</accession>
<feature type="transmembrane region" description="Helical" evidence="6">
    <location>
        <begin position="99"/>
        <end position="124"/>
    </location>
</feature>
<dbReference type="RefSeq" id="WP_183585953.1">
    <property type="nucleotide sequence ID" value="NZ_JACHCA010000002.1"/>
</dbReference>
<keyword evidence="3" id="KW-0597">Phosphoprotein</keyword>
<keyword evidence="6" id="KW-1133">Transmembrane helix</keyword>
<dbReference type="SUPFAM" id="SSF55785">
    <property type="entry name" value="PYP-like sensor domain (PAS domain)"/>
    <property type="match status" value="1"/>
</dbReference>
<feature type="domain" description="Histidine kinase" evidence="7">
    <location>
        <begin position="324"/>
        <end position="536"/>
    </location>
</feature>
<dbReference type="PRINTS" id="PR00344">
    <property type="entry name" value="BCTRLSENSOR"/>
</dbReference>
<reference evidence="9 10" key="1">
    <citation type="submission" date="2020-08" db="EMBL/GenBank/DDBJ databases">
        <title>Genomic Encyclopedia of Type Strains, Phase IV (KMG-V): Genome sequencing to study the core and pangenomes of soil and plant-associated prokaryotes.</title>
        <authorList>
            <person name="Whitman W."/>
        </authorList>
    </citation>
    <scope>NUCLEOTIDE SEQUENCE [LARGE SCALE GENOMIC DNA]</scope>
    <source>
        <strain evidence="9 10">MP601</strain>
    </source>
</reference>
<evidence type="ECO:0000313" key="9">
    <source>
        <dbReference type="EMBL" id="MBB6126829.1"/>
    </source>
</evidence>
<dbReference type="PROSITE" id="PS50109">
    <property type="entry name" value="HIS_KIN"/>
    <property type="match status" value="1"/>
</dbReference>
<dbReference type="SUPFAM" id="SSF55874">
    <property type="entry name" value="ATPase domain of HSP90 chaperone/DNA topoisomerase II/histidine kinase"/>
    <property type="match status" value="1"/>
</dbReference>
<dbReference type="EMBL" id="JACHCA010000002">
    <property type="protein sequence ID" value="MBB6126829.1"/>
    <property type="molecule type" value="Genomic_DNA"/>
</dbReference>
<evidence type="ECO:0000256" key="2">
    <source>
        <dbReference type="ARBA" id="ARBA00012438"/>
    </source>
</evidence>
<dbReference type="InterPro" id="IPR035965">
    <property type="entry name" value="PAS-like_dom_sf"/>
</dbReference>
<keyword evidence="9" id="KW-0378">Hydrolase</keyword>
<dbReference type="InterPro" id="IPR036890">
    <property type="entry name" value="HATPase_C_sf"/>
</dbReference>
<dbReference type="Pfam" id="PF25487">
    <property type="entry name" value="ETR1_N"/>
    <property type="match status" value="1"/>
</dbReference>
<name>A0A841J6L4_9SPHI</name>
<protein>
    <recommendedName>
        <fullName evidence="2">histidine kinase</fullName>
        <ecNumber evidence="2">2.7.13.3</ecNumber>
    </recommendedName>
</protein>
<organism evidence="9 10">
    <name type="scientific">Mucilaginibacter lappiensis</name>
    <dbReference type="NCBI Taxonomy" id="354630"/>
    <lineage>
        <taxon>Bacteria</taxon>
        <taxon>Pseudomonadati</taxon>
        <taxon>Bacteroidota</taxon>
        <taxon>Sphingobacteriia</taxon>
        <taxon>Sphingobacteriales</taxon>
        <taxon>Sphingobacteriaceae</taxon>
        <taxon>Mucilaginibacter</taxon>
    </lineage>
</organism>
<evidence type="ECO:0000256" key="3">
    <source>
        <dbReference type="ARBA" id="ARBA00022553"/>
    </source>
</evidence>
<evidence type="ECO:0000256" key="6">
    <source>
        <dbReference type="SAM" id="Phobius"/>
    </source>
</evidence>
<keyword evidence="9" id="KW-0645">Protease</keyword>
<dbReference type="InterPro" id="IPR003594">
    <property type="entry name" value="HATPase_dom"/>
</dbReference>
<dbReference type="InterPro" id="IPR052162">
    <property type="entry name" value="Sensor_kinase/Photoreceptor"/>
</dbReference>
<evidence type="ECO:0000259" key="8">
    <source>
        <dbReference type="PROSITE" id="PS50113"/>
    </source>
</evidence>
<dbReference type="GO" id="GO:0004673">
    <property type="term" value="F:protein histidine kinase activity"/>
    <property type="evidence" value="ECO:0007669"/>
    <property type="project" value="UniProtKB-EC"/>
</dbReference>
<comment type="caution">
    <text evidence="9">The sequence shown here is derived from an EMBL/GenBank/DDBJ whole genome shotgun (WGS) entry which is preliminary data.</text>
</comment>
<evidence type="ECO:0000313" key="10">
    <source>
        <dbReference type="Proteomes" id="UP000548326"/>
    </source>
</evidence>
<dbReference type="InterPro" id="IPR004358">
    <property type="entry name" value="Sig_transdc_His_kin-like_C"/>
</dbReference>
<dbReference type="Gene3D" id="1.10.287.130">
    <property type="match status" value="1"/>
</dbReference>
<keyword evidence="5 9" id="KW-0418">Kinase</keyword>
<dbReference type="Gene3D" id="3.30.565.10">
    <property type="entry name" value="Histidine kinase-like ATPase, C-terminal domain"/>
    <property type="match status" value="1"/>
</dbReference>
<proteinExistence type="predicted"/>
<evidence type="ECO:0000256" key="1">
    <source>
        <dbReference type="ARBA" id="ARBA00000085"/>
    </source>
</evidence>
<comment type="catalytic activity">
    <reaction evidence="1">
        <text>ATP + protein L-histidine = ADP + protein N-phospho-L-histidine.</text>
        <dbReference type="EC" id="2.7.13.3"/>
    </reaction>
</comment>
<dbReference type="InterPro" id="IPR000014">
    <property type="entry name" value="PAS"/>
</dbReference>
<dbReference type="EC" id="2.7.13.3" evidence="2"/>
<keyword evidence="4" id="KW-0808">Transferase</keyword>
<feature type="transmembrane region" description="Helical" evidence="6">
    <location>
        <begin position="63"/>
        <end position="87"/>
    </location>
</feature>
<feature type="domain" description="PAC" evidence="8">
    <location>
        <begin position="254"/>
        <end position="306"/>
    </location>
</feature>
<dbReference type="PROSITE" id="PS50113">
    <property type="entry name" value="PAC"/>
    <property type="match status" value="1"/>
</dbReference>
<dbReference type="GO" id="GO:0008233">
    <property type="term" value="F:peptidase activity"/>
    <property type="evidence" value="ECO:0007669"/>
    <property type="project" value="UniProtKB-KW"/>
</dbReference>
<sequence>MASNTPTLSNLAVCSSACQPGIVKPHDLNTSAFHQIKDFFSKILNTDDWPARWHCGNWTDFHGWLYILSDVGIWAAYFAIPFLLIRVAFKRNDIPFYKVFWLFIAFILLCGLTHFIDVVIFWWPAYRLSALIRFVTAVVSIFTVYALYKILPLVFTLRTVTESETEINKRRVIEEKLAASEFLLSEAGRISRVGGWELDVIQNKTTWSKTVFDIYGLPYDFAIAENDMMSYFPEPYRQMLVDALDKAYTQGLKWDVELLMVNAKKNTIWVRSIGEPLYDEKRVLVKLRGVFIDIDQYKSTEMALHKSIGLITQSNQQLKNFTHILSHNIRNHAHNISLISSLIDKETLDTDNADLFEKLDNVSKALNTTLNDLSEAIKIKENTIKSELIDFNTIIKKALGVLESELTASHANVELHFEVSHVNFPPIYLESIFLNLISNAIKYKMPNKHPHIILKTYKNQQNETVLECQDNGQGIDLDLYGKKIFGLYKTFHQQKDAHGVGLFLVKTQIESQGGRIEVMSSVGNGATFKLIFNETSISLN</sequence>
<evidence type="ECO:0000256" key="4">
    <source>
        <dbReference type="ARBA" id="ARBA00022679"/>
    </source>
</evidence>
<dbReference type="Proteomes" id="UP000548326">
    <property type="component" value="Unassembled WGS sequence"/>
</dbReference>
<dbReference type="PANTHER" id="PTHR43304:SF1">
    <property type="entry name" value="PAC DOMAIN-CONTAINING PROTEIN"/>
    <property type="match status" value="1"/>
</dbReference>
<dbReference type="SMART" id="SM00387">
    <property type="entry name" value="HATPase_c"/>
    <property type="match status" value="1"/>
</dbReference>
<keyword evidence="6" id="KW-0812">Transmembrane</keyword>
<dbReference type="InterPro" id="IPR000700">
    <property type="entry name" value="PAS-assoc_C"/>
</dbReference>